<dbReference type="GO" id="GO:0004222">
    <property type="term" value="F:metalloendopeptidase activity"/>
    <property type="evidence" value="ECO:0007669"/>
    <property type="project" value="InterPro"/>
</dbReference>
<keyword evidence="12" id="KW-0843">Virulence</keyword>
<dbReference type="PANTHER" id="PTHR38340:SF1">
    <property type="entry name" value="S-LAYER PROTEIN"/>
    <property type="match status" value="1"/>
</dbReference>
<dbReference type="PANTHER" id="PTHR38340">
    <property type="entry name" value="S-LAYER PROTEIN"/>
    <property type="match status" value="1"/>
</dbReference>
<feature type="region of interest" description="Disordered" evidence="14">
    <location>
        <begin position="396"/>
        <end position="419"/>
    </location>
</feature>
<keyword evidence="8" id="KW-0479">Metal-binding</keyword>
<dbReference type="GO" id="GO:0031012">
    <property type="term" value="C:extracellular matrix"/>
    <property type="evidence" value="ECO:0007669"/>
    <property type="project" value="InterPro"/>
</dbReference>
<keyword evidence="17" id="KW-1185">Reference proteome</keyword>
<dbReference type="SMART" id="SM00235">
    <property type="entry name" value="ZnMc"/>
    <property type="match status" value="1"/>
</dbReference>
<sequence>MGIGSARYNSAFTAPSSGRHEIDSLLGGRFWSSDGIPGKALKLTYSFVSPEYESVTTDWEEGTALDPSFITDGLKSSIAGVFRHLADFTSLSFTEQKGGGEPGRILIGASKTLSGTSLLGVLAHASYPSEDDFAGSVWFDAWYSYPKMDAPVGSELRSIAMHEIGHALGLKHPHDNDHGFPVTRTYDSSAYSLMSYKSKIGDDGSGGFKSTPLTYMLNDMAALQYLYGKNMTTRTGDNRYDFAGKTYVYETIWDAGGNDTVSWSGRDTSANIDLTPGTLSFFGGVDTKSDPAAWDKGSGILGIAYGTDIENAEGGNGHDILRGNDGNNRLQGGRGNDLLEGRGGRDTIDGGDGIDTVSYAFLDRPVSITLNGAVSSVVKVDGQGKDTLRNIENVQGGAGADHLTGDSGDNVLEGGDGADHIDGGAGRDRLYGDGGADHLTGGAGADVFAWRNVSDSGPGIIVRDTIHDFSPADDDRLDFSELDANAILQGHQALTFSGQTPSSFSLWYKSDASGLTVFADTSGDTKEDFSVRLKDVKSLSAENLILDTAGVVSLVDANGVLVTSALGGPVQVSLEGGQTGYGAVPVPVRVNGVEVGRVQGVKDIVGSSHDDHLTGDAQDNRFTGYGGHDVLDGKEGQDTAVFGDAIGPISVTLDRARPVTVTINGVAAATISNIENVMGGFAADTLVGDSADNVLSGAMGNDTLSGAGGNDRLHGDMGADRLTGGLGADVFWYRSAYESGPLPQERDTITDFSSVHGDRIDLSALVVFDASGAYRPLTFGGTEARAGGVWYVKDSLGVVVYADVSGDAAADFSVRLNNVHSLLAKDFILDPVVPLSQGIEDAVYIMDFATDPVNITLDSGTPSPVLVNGVRVAEIMGYSGLSGGAADDHLTGNDANNRFRSSGGRDVIDGRGGRDSMNYESEQGPVVVTLADGAEDAVVRVNGLEKDMLRNIEAIVGGTGHDRITGNASDNVLLGNEGDDVLSGGAGHDALYGDKGDDVLDGGAGNDFLGGGEGTDSVSYAGYTLPLEIVLRGDSWGYASIGTVEKDYLHSIEIVTAGSGDDTLAVEFQYATLSGGPGADTFVYSGRFGFNDPSAIFGTPSAEQVIQDFNAAEGDRIDLAHLDRGLLVYDFGVKGPAKNAVWSTQDGKDLVLRVDETGDAVSDFTIRLKNCSSVSASDFVLSQRPDIGPDTVLEAVKNSGEYAYFDLFNSEVHFGGQKYTFPPSSTITGGTWQNYILAPLPSATPLNIDGGDGKDTVSLVMTSVPVSLTLNGSNWSKIFYTGLSSAAQVRNIENIVAGNYGDTLTGDNNDNTFTPGFGADTIDGGPGSDTVDYRYSPGSIKVTLAGNQWAMVSTGSGQQPDRIRNIENIDGGRADDVLVGDAMNNTFVGHGGNDEIDGGAGQDTVDYSYSSKGVEVTLAGSAWANVSIDGQVEDRIRNIENVTGSSMNDRIFGDEGNNILRGGDGNDWFKAGLGHDTLDGGFGVDIADYTDRSESIVVTLDGENPARVFFNGVAQDTLINIESIWGGSGNDRLVGDYSDNSLSGGRGADILGGGGGADTFLYFLISDSGADEVSRDTIMDFSSKDGDRIKLASIDANKALPGDQNFVFHGQNAGANGVWYQPDGSGNTLLFADDNGDAQADFSIFLLGVSSLSQTDLVLS</sequence>
<dbReference type="InterPro" id="IPR018511">
    <property type="entry name" value="Hemolysin-typ_Ca-bd_CS"/>
</dbReference>
<dbReference type="InterPro" id="IPR011049">
    <property type="entry name" value="Serralysin-like_metalloprot_C"/>
</dbReference>
<evidence type="ECO:0000256" key="2">
    <source>
        <dbReference type="ARBA" id="ARBA00004370"/>
    </source>
</evidence>
<dbReference type="Gene3D" id="3.40.390.10">
    <property type="entry name" value="Collagenase (Catalytic Domain)"/>
    <property type="match status" value="1"/>
</dbReference>
<dbReference type="PRINTS" id="PR01488">
    <property type="entry name" value="RTXTOXINA"/>
</dbReference>
<dbReference type="InterPro" id="IPR013858">
    <property type="entry name" value="Peptidase_M10B_C"/>
</dbReference>
<evidence type="ECO:0000256" key="8">
    <source>
        <dbReference type="ARBA" id="ARBA00022723"/>
    </source>
</evidence>
<dbReference type="Pfam" id="PF00413">
    <property type="entry name" value="Peptidase_M10"/>
    <property type="match status" value="1"/>
</dbReference>
<dbReference type="InterPro" id="IPR024079">
    <property type="entry name" value="MetalloPept_cat_dom_sf"/>
</dbReference>
<gene>
    <name evidence="16" type="ORF">AY555_05145</name>
</gene>
<evidence type="ECO:0000256" key="4">
    <source>
        <dbReference type="ARBA" id="ARBA00009490"/>
    </source>
</evidence>
<name>A0A143DD75_9PROT</name>
<dbReference type="RefSeq" id="WP_066134287.1">
    <property type="nucleotide sequence ID" value="NZ_CP014525.1"/>
</dbReference>
<dbReference type="GO" id="GO:0005509">
    <property type="term" value="F:calcium ion binding"/>
    <property type="evidence" value="ECO:0007669"/>
    <property type="project" value="InterPro"/>
</dbReference>
<dbReference type="SUPFAM" id="SSF51120">
    <property type="entry name" value="beta-Roll"/>
    <property type="match status" value="8"/>
</dbReference>
<evidence type="ECO:0000256" key="11">
    <source>
        <dbReference type="ARBA" id="ARBA00022833"/>
    </source>
</evidence>
<dbReference type="Pfam" id="PF00353">
    <property type="entry name" value="HemolysinCabind"/>
    <property type="match status" value="10"/>
</dbReference>
<reference evidence="16 17" key="1">
    <citation type="submission" date="2016-02" db="EMBL/GenBank/DDBJ databases">
        <title>Complete Genome of H5569, the type strain of the newly described species Haematospirillium jordaniae.</title>
        <authorList>
            <person name="Nicholson A.C."/>
            <person name="Humrighouse B.W."/>
            <person name="Loparov V."/>
            <person name="McQuiston J.R."/>
        </authorList>
    </citation>
    <scope>NUCLEOTIDE SEQUENCE [LARGE SCALE GENOMIC DNA]</scope>
    <source>
        <strain evidence="16 17">H5569</strain>
    </source>
</reference>
<keyword evidence="6" id="KW-0800">Toxin</keyword>
<proteinExistence type="inferred from homology"/>
<dbReference type="PRINTS" id="PR00313">
    <property type="entry name" value="CABNDNGRPT"/>
</dbReference>
<evidence type="ECO:0000256" key="7">
    <source>
        <dbReference type="ARBA" id="ARBA00022670"/>
    </source>
</evidence>
<evidence type="ECO:0000256" key="12">
    <source>
        <dbReference type="ARBA" id="ARBA00023026"/>
    </source>
</evidence>
<accession>A0A143DD75</accession>
<evidence type="ECO:0000256" key="3">
    <source>
        <dbReference type="ARBA" id="ARBA00004613"/>
    </source>
</evidence>
<dbReference type="InterPro" id="IPR034033">
    <property type="entry name" value="Serralysin-like"/>
</dbReference>
<keyword evidence="5" id="KW-0964">Secreted</keyword>
<dbReference type="GO" id="GO:0005615">
    <property type="term" value="C:extracellular space"/>
    <property type="evidence" value="ECO:0007669"/>
    <property type="project" value="InterPro"/>
</dbReference>
<keyword evidence="9" id="KW-0677">Repeat</keyword>
<evidence type="ECO:0000256" key="1">
    <source>
        <dbReference type="ARBA" id="ARBA00001913"/>
    </source>
</evidence>
<keyword evidence="13" id="KW-0472">Membrane</keyword>
<feature type="domain" description="Peptidase metallopeptidase" evidence="15">
    <location>
        <begin position="27"/>
        <end position="229"/>
    </location>
</feature>
<dbReference type="OrthoDB" id="223957at2"/>
<dbReference type="EMBL" id="CP014525">
    <property type="protein sequence ID" value="AMW34665.1"/>
    <property type="molecule type" value="Genomic_DNA"/>
</dbReference>
<dbReference type="GO" id="GO:0016020">
    <property type="term" value="C:membrane"/>
    <property type="evidence" value="ECO:0007669"/>
    <property type="project" value="UniProtKB-SubCell"/>
</dbReference>
<dbReference type="Pfam" id="PF08548">
    <property type="entry name" value="Peptidase_M10_C"/>
    <property type="match status" value="5"/>
</dbReference>
<evidence type="ECO:0000256" key="10">
    <source>
        <dbReference type="ARBA" id="ARBA00022801"/>
    </source>
</evidence>
<organism evidence="16 17">
    <name type="scientific">Haematospirillum jordaniae</name>
    <dbReference type="NCBI Taxonomy" id="1549855"/>
    <lineage>
        <taxon>Bacteria</taxon>
        <taxon>Pseudomonadati</taxon>
        <taxon>Pseudomonadota</taxon>
        <taxon>Alphaproteobacteria</taxon>
        <taxon>Rhodospirillales</taxon>
        <taxon>Novispirillaceae</taxon>
        <taxon>Haematospirillum</taxon>
    </lineage>
</organism>
<dbReference type="STRING" id="1549855.AY555_05145"/>
<dbReference type="InterPro" id="IPR050557">
    <property type="entry name" value="RTX_toxin/Mannuronan_C5-epim"/>
</dbReference>
<evidence type="ECO:0000256" key="9">
    <source>
        <dbReference type="ARBA" id="ARBA00022737"/>
    </source>
</evidence>
<dbReference type="SUPFAM" id="SSF55486">
    <property type="entry name" value="Metalloproteases ('zincins'), catalytic domain"/>
    <property type="match status" value="1"/>
</dbReference>
<dbReference type="InterPro" id="IPR001818">
    <property type="entry name" value="Pept_M10_metallopeptidase"/>
</dbReference>
<dbReference type="CDD" id="cd04277">
    <property type="entry name" value="ZnMc_serralysin_like"/>
    <property type="match status" value="1"/>
</dbReference>
<dbReference type="InterPro" id="IPR003995">
    <property type="entry name" value="RTX_toxin_determinant-A"/>
</dbReference>
<dbReference type="GeneID" id="53316537"/>
<evidence type="ECO:0000256" key="14">
    <source>
        <dbReference type="SAM" id="MobiDB-lite"/>
    </source>
</evidence>
<comment type="subcellular location">
    <subcellularLocation>
        <location evidence="2">Membrane</location>
    </subcellularLocation>
    <subcellularLocation>
        <location evidence="3">Secreted</location>
    </subcellularLocation>
</comment>
<comment type="similarity">
    <text evidence="4">Belongs to the peptidase M10B family.</text>
</comment>
<dbReference type="InterPro" id="IPR001343">
    <property type="entry name" value="Hemolysn_Ca-bd"/>
</dbReference>
<dbReference type="Proteomes" id="UP000076066">
    <property type="component" value="Chromosome"/>
</dbReference>
<evidence type="ECO:0000256" key="5">
    <source>
        <dbReference type="ARBA" id="ARBA00022525"/>
    </source>
</evidence>
<evidence type="ECO:0000256" key="6">
    <source>
        <dbReference type="ARBA" id="ARBA00022656"/>
    </source>
</evidence>
<dbReference type="GO" id="GO:0090729">
    <property type="term" value="F:toxin activity"/>
    <property type="evidence" value="ECO:0007669"/>
    <property type="project" value="UniProtKB-KW"/>
</dbReference>
<keyword evidence="10" id="KW-0378">Hydrolase</keyword>
<protein>
    <recommendedName>
        <fullName evidence="15">Peptidase metallopeptidase domain-containing protein</fullName>
    </recommendedName>
</protein>
<feature type="region of interest" description="Disordered" evidence="14">
    <location>
        <begin position="322"/>
        <end position="349"/>
    </location>
</feature>
<dbReference type="GO" id="GO:0008270">
    <property type="term" value="F:zinc ion binding"/>
    <property type="evidence" value="ECO:0007669"/>
    <property type="project" value="InterPro"/>
</dbReference>
<comment type="cofactor">
    <cofactor evidence="1">
        <name>Ca(2+)</name>
        <dbReference type="ChEBI" id="CHEBI:29108"/>
    </cofactor>
</comment>
<feature type="region of interest" description="Disordered" evidence="14">
    <location>
        <begin position="892"/>
        <end position="919"/>
    </location>
</feature>
<keyword evidence="11" id="KW-0862">Zinc</keyword>
<keyword evidence="7" id="KW-0645">Protease</keyword>
<dbReference type="PROSITE" id="PS00330">
    <property type="entry name" value="HEMOLYSIN_CALCIUM"/>
    <property type="match status" value="5"/>
</dbReference>
<dbReference type="KEGG" id="hjo:AY555_05145"/>
<dbReference type="Gene3D" id="2.150.10.10">
    <property type="entry name" value="Serralysin-like metalloprotease, C-terminal"/>
    <property type="match status" value="10"/>
</dbReference>
<dbReference type="GO" id="GO:0006508">
    <property type="term" value="P:proteolysis"/>
    <property type="evidence" value="ECO:0007669"/>
    <property type="project" value="UniProtKB-KW"/>
</dbReference>
<evidence type="ECO:0000259" key="15">
    <source>
        <dbReference type="SMART" id="SM00235"/>
    </source>
</evidence>
<feature type="compositionally biased region" description="Basic and acidic residues" evidence="14">
    <location>
        <begin position="337"/>
        <end position="348"/>
    </location>
</feature>
<evidence type="ECO:0000256" key="13">
    <source>
        <dbReference type="ARBA" id="ARBA00023136"/>
    </source>
</evidence>
<evidence type="ECO:0000313" key="17">
    <source>
        <dbReference type="Proteomes" id="UP000076066"/>
    </source>
</evidence>
<dbReference type="InterPro" id="IPR006026">
    <property type="entry name" value="Peptidase_Metallo"/>
</dbReference>
<evidence type="ECO:0000313" key="16">
    <source>
        <dbReference type="EMBL" id="AMW34665.1"/>
    </source>
</evidence>